<dbReference type="Proteomes" id="UP000688947">
    <property type="component" value="Unassembled WGS sequence"/>
</dbReference>
<dbReference type="OrthoDB" id="141681at2759"/>
<feature type="non-terminal residue" evidence="2">
    <location>
        <position position="97"/>
    </location>
</feature>
<reference evidence="2" key="1">
    <citation type="submission" date="2021-01" db="EMBL/GenBank/DDBJ databases">
        <title>Phytophthora aleatoria, a newly-described species from Pinus radiata is distinct from Phytophthora cactorum isolates based on comparative genomics.</title>
        <authorList>
            <person name="Mcdougal R."/>
            <person name="Panda P."/>
            <person name="Williams N."/>
            <person name="Studholme D.J."/>
        </authorList>
    </citation>
    <scope>NUCLEOTIDE SEQUENCE</scope>
    <source>
        <strain evidence="2">NZFS 3830</strain>
    </source>
</reference>
<proteinExistence type="predicted"/>
<dbReference type="AlphaFoldDB" id="A0A8T1UFI2"/>
<name>A0A8T1UFI2_9STRA</name>
<feature type="region of interest" description="Disordered" evidence="1">
    <location>
        <begin position="1"/>
        <end position="31"/>
    </location>
</feature>
<dbReference type="EMBL" id="JAENGZ010000369">
    <property type="protein sequence ID" value="KAG6960890.1"/>
    <property type="molecule type" value="Genomic_DNA"/>
</dbReference>
<feature type="non-terminal residue" evidence="2">
    <location>
        <position position="1"/>
    </location>
</feature>
<gene>
    <name evidence="2" type="ORF">JG687_00007991</name>
</gene>
<accession>A0A8T1UFI2</accession>
<protein>
    <submittedName>
        <fullName evidence="2">Uncharacterized protein</fullName>
    </submittedName>
</protein>
<evidence type="ECO:0000313" key="2">
    <source>
        <dbReference type="EMBL" id="KAG6960890.1"/>
    </source>
</evidence>
<evidence type="ECO:0000313" key="3">
    <source>
        <dbReference type="Proteomes" id="UP000688947"/>
    </source>
</evidence>
<evidence type="ECO:0000256" key="1">
    <source>
        <dbReference type="SAM" id="MobiDB-lite"/>
    </source>
</evidence>
<comment type="caution">
    <text evidence="2">The sequence shown here is derived from an EMBL/GenBank/DDBJ whole genome shotgun (WGS) entry which is preliminary data.</text>
</comment>
<dbReference type="VEuPathDB" id="FungiDB:PC110_g20044"/>
<feature type="region of interest" description="Disordered" evidence="1">
    <location>
        <begin position="49"/>
        <end position="97"/>
    </location>
</feature>
<organism evidence="2 3">
    <name type="scientific">Phytophthora cactorum</name>
    <dbReference type="NCBI Taxonomy" id="29920"/>
    <lineage>
        <taxon>Eukaryota</taxon>
        <taxon>Sar</taxon>
        <taxon>Stramenopiles</taxon>
        <taxon>Oomycota</taxon>
        <taxon>Peronosporomycetes</taxon>
        <taxon>Peronosporales</taxon>
        <taxon>Peronosporaceae</taxon>
        <taxon>Phytophthora</taxon>
    </lineage>
</organism>
<sequence>APRDRDQDAAAVQHSINELDSRGAGVGHQRTADRDAYVAATCGSDVEVIGGEDDVDDPATEAVRGRGQVASARRQEHGNAGVVRIVRGEDGGENSDE</sequence>
<feature type="compositionally biased region" description="Acidic residues" evidence="1">
    <location>
        <begin position="50"/>
        <end position="59"/>
    </location>
</feature>